<keyword evidence="2" id="KW-1185">Reference proteome</keyword>
<protein>
    <submittedName>
        <fullName evidence="1">Uncharacterized protein</fullName>
    </submittedName>
</protein>
<proteinExistence type="predicted"/>
<reference evidence="1" key="1">
    <citation type="journal article" date="2021" name="J. Hered.">
        <title>Genome Assembly of Salicaceae Populus deltoides (Eastern Cottonwood) I-69 Based on Nanopore Sequencing and Hi-C Technologies.</title>
        <authorList>
            <person name="Bai S."/>
            <person name="Wu H."/>
            <person name="Zhang J."/>
            <person name="Pan Z."/>
            <person name="Zhao W."/>
            <person name="Li Z."/>
            <person name="Tong C."/>
        </authorList>
    </citation>
    <scope>NUCLEOTIDE SEQUENCE</scope>
    <source>
        <tissue evidence="1">Leaf</tissue>
    </source>
</reference>
<dbReference type="AlphaFoldDB" id="A0A8T2ZBY8"/>
<name>A0A8T2ZBY8_POPDE</name>
<evidence type="ECO:0000313" key="2">
    <source>
        <dbReference type="Proteomes" id="UP000807159"/>
    </source>
</evidence>
<accession>A0A8T2ZBY8</accession>
<evidence type="ECO:0000313" key="1">
    <source>
        <dbReference type="EMBL" id="KAH8514816.1"/>
    </source>
</evidence>
<sequence>MCMKEAIAKEICLERNMHFASDRHATNLNVFIRTLWALPYLRSHFFAGMPVAGPLKSINASIQRFLSAQTQLATLCGTGMLQVTSLATKGALIPVSDYCVRGGEKVASREFEGLIWQLTDGVRIAFVTWIEDQTHMGHDHVFAGNDDDVNQEHTMLVLHWSCVLYAGMNYTVRWLKNSDFDIHGGILWVI</sequence>
<dbReference type="Proteomes" id="UP000807159">
    <property type="component" value="Chromosome 3"/>
</dbReference>
<comment type="caution">
    <text evidence="1">The sequence shown here is derived from an EMBL/GenBank/DDBJ whole genome shotgun (WGS) entry which is preliminary data.</text>
</comment>
<organism evidence="1 2">
    <name type="scientific">Populus deltoides</name>
    <name type="common">Eastern poplar</name>
    <name type="synonym">Eastern cottonwood</name>
    <dbReference type="NCBI Taxonomy" id="3696"/>
    <lineage>
        <taxon>Eukaryota</taxon>
        <taxon>Viridiplantae</taxon>
        <taxon>Streptophyta</taxon>
        <taxon>Embryophyta</taxon>
        <taxon>Tracheophyta</taxon>
        <taxon>Spermatophyta</taxon>
        <taxon>Magnoliopsida</taxon>
        <taxon>eudicotyledons</taxon>
        <taxon>Gunneridae</taxon>
        <taxon>Pentapetalae</taxon>
        <taxon>rosids</taxon>
        <taxon>fabids</taxon>
        <taxon>Malpighiales</taxon>
        <taxon>Salicaceae</taxon>
        <taxon>Saliceae</taxon>
        <taxon>Populus</taxon>
    </lineage>
</organism>
<dbReference type="EMBL" id="JACEGQ020000003">
    <property type="protein sequence ID" value="KAH8514816.1"/>
    <property type="molecule type" value="Genomic_DNA"/>
</dbReference>
<gene>
    <name evidence="1" type="ORF">H0E87_007602</name>
</gene>